<dbReference type="InParanoid" id="A0A0H2SH91"/>
<dbReference type="OrthoDB" id="3242409at2759"/>
<dbReference type="InterPro" id="IPR045340">
    <property type="entry name" value="DUF6533"/>
</dbReference>
<feature type="transmembrane region" description="Helical" evidence="1">
    <location>
        <begin position="77"/>
        <end position="94"/>
    </location>
</feature>
<name>A0A0H2SH91_9AGAM</name>
<reference evidence="3 4" key="1">
    <citation type="submission" date="2015-04" db="EMBL/GenBank/DDBJ databases">
        <title>Complete genome sequence of Schizopora paradoxa KUC8140, a cosmopolitan wood degrader in East Asia.</title>
        <authorList>
            <consortium name="DOE Joint Genome Institute"/>
            <person name="Min B."/>
            <person name="Park H."/>
            <person name="Jang Y."/>
            <person name="Kim J.-J."/>
            <person name="Kim K.H."/>
            <person name="Pangilinan J."/>
            <person name="Lipzen A."/>
            <person name="Riley R."/>
            <person name="Grigoriev I.V."/>
            <person name="Spatafora J.W."/>
            <person name="Choi I.-G."/>
        </authorList>
    </citation>
    <scope>NUCLEOTIDE SEQUENCE [LARGE SCALE GENOMIC DNA]</scope>
    <source>
        <strain evidence="3 4">KUC8140</strain>
    </source>
</reference>
<accession>A0A0H2SH91</accession>
<keyword evidence="1" id="KW-0812">Transmembrane</keyword>
<feature type="transmembrane region" description="Helical" evidence="1">
    <location>
        <begin position="177"/>
        <end position="204"/>
    </location>
</feature>
<evidence type="ECO:0000313" key="3">
    <source>
        <dbReference type="EMBL" id="KLO16416.1"/>
    </source>
</evidence>
<organism evidence="3 4">
    <name type="scientific">Schizopora paradoxa</name>
    <dbReference type="NCBI Taxonomy" id="27342"/>
    <lineage>
        <taxon>Eukaryota</taxon>
        <taxon>Fungi</taxon>
        <taxon>Dikarya</taxon>
        <taxon>Basidiomycota</taxon>
        <taxon>Agaricomycotina</taxon>
        <taxon>Agaricomycetes</taxon>
        <taxon>Hymenochaetales</taxon>
        <taxon>Schizoporaceae</taxon>
        <taxon>Schizopora</taxon>
    </lineage>
</organism>
<dbReference type="EMBL" id="KQ085916">
    <property type="protein sequence ID" value="KLO16416.1"/>
    <property type="molecule type" value="Genomic_DNA"/>
</dbReference>
<keyword evidence="1" id="KW-1133">Transmembrane helix</keyword>
<dbReference type="Proteomes" id="UP000053477">
    <property type="component" value="Unassembled WGS sequence"/>
</dbReference>
<sequence>MLAQYTIVATFCFIMYEYIINFDYEVRFLWLRRFTFSSCLLFLCRYLSVAQICVSIYEYVLTGDFTHAHCKSLVKLSASLVYLQYCLSNVVLYARTYAVWAGNKRVLVALVGSYVLSAIGTCYTVYRPTPVVGLHSPRNRPEHLLRSHWLDNLFALCLLLYKSVLHTREMKNIGFQQVSLLTVMAQDGMAYFLFNIVCAAANSIILERTTSDYRDFLVTTQCCVQNVLCARLFFHMQTARRHGMGLTTMSRMPSDIHFAAADLELKVRRHRRGVTENLNTVPEEATWTAGFTVSYLDDEEDF</sequence>
<dbReference type="Pfam" id="PF20151">
    <property type="entry name" value="DUF6533"/>
    <property type="match status" value="1"/>
</dbReference>
<evidence type="ECO:0000259" key="2">
    <source>
        <dbReference type="Pfam" id="PF20151"/>
    </source>
</evidence>
<feature type="transmembrane region" description="Helical" evidence="1">
    <location>
        <begin position="106"/>
        <end position="126"/>
    </location>
</feature>
<keyword evidence="1" id="KW-0472">Membrane</keyword>
<dbReference type="AlphaFoldDB" id="A0A0H2SH91"/>
<keyword evidence="4" id="KW-1185">Reference proteome</keyword>
<protein>
    <recommendedName>
        <fullName evidence="2">DUF6533 domain-containing protein</fullName>
    </recommendedName>
</protein>
<feature type="domain" description="DUF6533" evidence="2">
    <location>
        <begin position="5"/>
        <end position="49"/>
    </location>
</feature>
<feature type="transmembrane region" description="Helical" evidence="1">
    <location>
        <begin position="6"/>
        <end position="24"/>
    </location>
</feature>
<evidence type="ECO:0000256" key="1">
    <source>
        <dbReference type="SAM" id="Phobius"/>
    </source>
</evidence>
<gene>
    <name evidence="3" type="ORF">SCHPADRAFT_995115</name>
</gene>
<feature type="transmembrane region" description="Helical" evidence="1">
    <location>
        <begin position="36"/>
        <end position="57"/>
    </location>
</feature>
<evidence type="ECO:0000313" key="4">
    <source>
        <dbReference type="Proteomes" id="UP000053477"/>
    </source>
</evidence>
<proteinExistence type="predicted"/>